<gene>
    <name evidence="2" type="ORF">RJ641_000336</name>
</gene>
<dbReference type="InterPro" id="IPR036047">
    <property type="entry name" value="F-box-like_dom_sf"/>
</dbReference>
<evidence type="ECO:0000313" key="3">
    <source>
        <dbReference type="Proteomes" id="UP001370490"/>
    </source>
</evidence>
<dbReference type="EMBL" id="JBAMMX010000001">
    <property type="protein sequence ID" value="KAK6946863.1"/>
    <property type="molecule type" value="Genomic_DNA"/>
</dbReference>
<dbReference type="InterPro" id="IPR055294">
    <property type="entry name" value="FBL60-like"/>
</dbReference>
<dbReference type="SUPFAM" id="SSF81383">
    <property type="entry name" value="F-box domain"/>
    <property type="match status" value="1"/>
</dbReference>
<dbReference type="InterPro" id="IPR053781">
    <property type="entry name" value="F-box_AtFBL13-like"/>
</dbReference>
<proteinExistence type="predicted"/>
<protein>
    <submittedName>
        <fullName evidence="2">F-box domain</fullName>
    </submittedName>
</protein>
<feature type="domain" description="F-box" evidence="1">
    <location>
        <begin position="12"/>
        <end position="49"/>
    </location>
</feature>
<dbReference type="Pfam" id="PF00646">
    <property type="entry name" value="F-box"/>
    <property type="match status" value="1"/>
</dbReference>
<evidence type="ECO:0000259" key="1">
    <source>
        <dbReference type="Pfam" id="PF00646"/>
    </source>
</evidence>
<dbReference type="InterPro" id="IPR001810">
    <property type="entry name" value="F-box_dom"/>
</dbReference>
<dbReference type="PANTHER" id="PTHR31293">
    <property type="entry name" value="RNI-LIKE SUPERFAMILY PROTEIN"/>
    <property type="match status" value="1"/>
</dbReference>
<dbReference type="Proteomes" id="UP001370490">
    <property type="component" value="Unassembled WGS sequence"/>
</dbReference>
<dbReference type="PANTHER" id="PTHR31293:SF12">
    <property type="entry name" value="RNI-LIKE SUPERFAMILY PROTEIN"/>
    <property type="match status" value="1"/>
</dbReference>
<sequence>MDYKEDDEEDRFSNLPDPIISHILSFLPTKYAVLTSILSTKFKSLWLDRTNLDFDDDILFNPDVKLQFLYPITFQNFVESVLIRSSSPAVHKFALSCSSTVDDMFIVNDWIKNVINRNVQEIELSISSDYSLKLGVEIPKRLFVCETLVVLKLNLRFDLSIPDFDEDEVWFPNLKNVVSALLTPEAED</sequence>
<name>A0AAN8ZU23_9MAGN</name>
<accession>A0AAN8ZU23</accession>
<evidence type="ECO:0000313" key="2">
    <source>
        <dbReference type="EMBL" id="KAK6946863.1"/>
    </source>
</evidence>
<comment type="caution">
    <text evidence="2">The sequence shown here is derived from an EMBL/GenBank/DDBJ whole genome shotgun (WGS) entry which is preliminary data.</text>
</comment>
<dbReference type="CDD" id="cd22160">
    <property type="entry name" value="F-box_AtFBL13-like"/>
    <property type="match status" value="1"/>
</dbReference>
<reference evidence="2 3" key="1">
    <citation type="submission" date="2023-12" db="EMBL/GenBank/DDBJ databases">
        <title>A high-quality genome assembly for Dillenia turbinata (Dilleniales).</title>
        <authorList>
            <person name="Chanderbali A."/>
        </authorList>
    </citation>
    <scope>NUCLEOTIDE SEQUENCE [LARGE SCALE GENOMIC DNA]</scope>
    <source>
        <strain evidence="2">LSX21</strain>
        <tissue evidence="2">Leaf</tissue>
    </source>
</reference>
<organism evidence="2 3">
    <name type="scientific">Dillenia turbinata</name>
    <dbReference type="NCBI Taxonomy" id="194707"/>
    <lineage>
        <taxon>Eukaryota</taxon>
        <taxon>Viridiplantae</taxon>
        <taxon>Streptophyta</taxon>
        <taxon>Embryophyta</taxon>
        <taxon>Tracheophyta</taxon>
        <taxon>Spermatophyta</taxon>
        <taxon>Magnoliopsida</taxon>
        <taxon>eudicotyledons</taxon>
        <taxon>Gunneridae</taxon>
        <taxon>Pentapetalae</taxon>
        <taxon>Dilleniales</taxon>
        <taxon>Dilleniaceae</taxon>
        <taxon>Dillenia</taxon>
    </lineage>
</organism>
<keyword evidence="3" id="KW-1185">Reference proteome</keyword>
<dbReference type="AlphaFoldDB" id="A0AAN8ZU23"/>